<dbReference type="InterPro" id="IPR018511">
    <property type="entry name" value="Hemolysin-typ_Ca-bd_CS"/>
</dbReference>
<dbReference type="PROSITE" id="PS00330">
    <property type="entry name" value="HEMOLYSIN_CALCIUM"/>
    <property type="match status" value="1"/>
</dbReference>
<organism evidence="3 4">
    <name type="scientific">Snodgrassella alvi SCGC AB-598-J21</name>
    <dbReference type="NCBI Taxonomy" id="1385367"/>
    <lineage>
        <taxon>Bacteria</taxon>
        <taxon>Pseudomonadati</taxon>
        <taxon>Pseudomonadota</taxon>
        <taxon>Betaproteobacteria</taxon>
        <taxon>Neisseriales</taxon>
        <taxon>Neisseriaceae</taxon>
        <taxon>Snodgrassella</taxon>
    </lineage>
</organism>
<dbReference type="GO" id="GO:0005576">
    <property type="term" value="C:extracellular region"/>
    <property type="evidence" value="ECO:0007669"/>
    <property type="project" value="UniProtKB-SubCell"/>
</dbReference>
<protein>
    <submittedName>
        <fullName evidence="3">Hemolysin-type calcium binding protein related domain</fullName>
    </submittedName>
</protein>
<dbReference type="SUPFAM" id="SSF51120">
    <property type="entry name" value="beta-Roll"/>
    <property type="match status" value="1"/>
</dbReference>
<accession>A0A074V974</accession>
<comment type="subcellular location">
    <subcellularLocation>
        <location evidence="1">Secreted</location>
    </subcellularLocation>
</comment>
<evidence type="ECO:0000313" key="4">
    <source>
        <dbReference type="Proteomes" id="UP000027644"/>
    </source>
</evidence>
<dbReference type="InterPro" id="IPR001343">
    <property type="entry name" value="Hemolysn_Ca-bd"/>
</dbReference>
<evidence type="ECO:0000256" key="1">
    <source>
        <dbReference type="ARBA" id="ARBA00004613"/>
    </source>
</evidence>
<dbReference type="Gene3D" id="2.150.10.10">
    <property type="entry name" value="Serralysin-like metalloprotease, C-terminal"/>
    <property type="match status" value="1"/>
</dbReference>
<dbReference type="PRINTS" id="PR00313">
    <property type="entry name" value="CABNDNGRPT"/>
</dbReference>
<dbReference type="Pfam" id="PF00353">
    <property type="entry name" value="HemolysinCabind"/>
    <property type="match status" value="1"/>
</dbReference>
<gene>
    <name evidence="3" type="ORF">SASC598J21_002740</name>
</gene>
<feature type="non-terminal residue" evidence="3">
    <location>
        <position position="185"/>
    </location>
</feature>
<keyword evidence="2" id="KW-0964">Secreted</keyword>
<proteinExistence type="predicted"/>
<dbReference type="Proteomes" id="UP000027644">
    <property type="component" value="Unassembled WGS sequence"/>
</dbReference>
<sequence>MFSNFSRHLSSSDCHRFFAITRHLYSEEYKDIYIFEEGHGQDTIEDAGENSTLKDGALTNELIFKGAQKNNIQFYRESNDLIIRAYNSNDSVRLKEFFDTEYYQDYRLIFEDGTISSIDIPKNLPINGTSDNDYIVGSETNDIIYGGAGDDTLSGYEGDDILYGGTGDDDITGDEGNDILIGGSG</sequence>
<reference evidence="3 4" key="1">
    <citation type="journal article" date="2014" name="PLoS Genet.">
        <title>Hidden diversity in honey bee gut symbionts detected by single-cell genomics.</title>
        <authorList>
            <person name="Engel P."/>
            <person name="Stepanauskas R."/>
            <person name="Moran N."/>
        </authorList>
    </citation>
    <scope>NUCLEOTIDE SEQUENCE [LARGE SCALE GENOMIC DNA]</scope>
    <source>
        <strain evidence="3 4">SCGC AB-598-J21</strain>
    </source>
</reference>
<dbReference type="InterPro" id="IPR011049">
    <property type="entry name" value="Serralysin-like_metalloprot_C"/>
</dbReference>
<dbReference type="AlphaFoldDB" id="A0A074V974"/>
<dbReference type="PANTHER" id="PTHR38340">
    <property type="entry name" value="S-LAYER PROTEIN"/>
    <property type="match status" value="1"/>
</dbReference>
<comment type="caution">
    <text evidence="3">The sequence shown here is derived from an EMBL/GenBank/DDBJ whole genome shotgun (WGS) entry which is preliminary data.</text>
</comment>
<dbReference type="GO" id="GO:0005509">
    <property type="term" value="F:calcium ion binding"/>
    <property type="evidence" value="ECO:0007669"/>
    <property type="project" value="InterPro"/>
</dbReference>
<evidence type="ECO:0000256" key="2">
    <source>
        <dbReference type="ARBA" id="ARBA00022525"/>
    </source>
</evidence>
<dbReference type="InterPro" id="IPR050557">
    <property type="entry name" value="RTX_toxin/Mannuronan_C5-epim"/>
</dbReference>
<name>A0A074V974_9NEIS</name>
<evidence type="ECO:0000313" key="3">
    <source>
        <dbReference type="EMBL" id="KEQ01948.1"/>
    </source>
</evidence>
<dbReference type="PANTHER" id="PTHR38340:SF1">
    <property type="entry name" value="S-LAYER PROTEIN"/>
    <property type="match status" value="1"/>
</dbReference>
<dbReference type="EMBL" id="AVQL01000219">
    <property type="protein sequence ID" value="KEQ01948.1"/>
    <property type="molecule type" value="Genomic_DNA"/>
</dbReference>